<dbReference type="Proteomes" id="UP000067689">
    <property type="component" value="Chromosome"/>
</dbReference>
<name>A0A0U4CS99_9ACTN</name>
<evidence type="ECO:0000313" key="3">
    <source>
        <dbReference type="Proteomes" id="UP000067689"/>
    </source>
</evidence>
<keyword evidence="1" id="KW-0812">Transmembrane</keyword>
<feature type="transmembrane region" description="Helical" evidence="1">
    <location>
        <begin position="193"/>
        <end position="213"/>
    </location>
</feature>
<feature type="transmembrane region" description="Helical" evidence="1">
    <location>
        <begin position="313"/>
        <end position="334"/>
    </location>
</feature>
<accession>A0A0U4CS99</accession>
<feature type="transmembrane region" description="Helical" evidence="1">
    <location>
        <begin position="243"/>
        <end position="267"/>
    </location>
</feature>
<protein>
    <recommendedName>
        <fullName evidence="4">DUF2079 domain-containing protein</fullName>
    </recommendedName>
</protein>
<keyword evidence="1" id="KW-1133">Transmembrane helix</keyword>
<dbReference type="PATRIC" id="fig|2041.4.peg.2668"/>
<gene>
    <name evidence="2" type="ORF">AERYTH_12820</name>
</gene>
<keyword evidence="3" id="KW-1185">Reference proteome</keyword>
<feature type="transmembrane region" description="Helical" evidence="1">
    <location>
        <begin position="279"/>
        <end position="301"/>
    </location>
</feature>
<dbReference type="AlphaFoldDB" id="A0A0U4CS99"/>
<reference evidence="2 3" key="1">
    <citation type="journal article" date="1991" name="Int. J. Syst. Bacteriol.">
        <title>Description of the erythromycin-producing bacterium Arthrobacter sp. strain NRRL B-3381 as Aeromicrobium erythreum gen. nov., sp. nov.</title>
        <authorList>
            <person name="Miller E.S."/>
            <person name="Woese C.R."/>
            <person name="Brenner S."/>
        </authorList>
    </citation>
    <scope>NUCLEOTIDE SEQUENCE [LARGE SCALE GENOMIC DNA]</scope>
    <source>
        <strain evidence="2 3">AR18</strain>
    </source>
</reference>
<keyword evidence="1" id="KW-0472">Membrane</keyword>
<sequence length="437" mass="46846">MPSLWALLCTAAYTTLSLLRFRRFDPTSWDNAIFEQAIRGYAHLGLPIVDIKGPGFNILGDHFSPITALVAPFYRLWPSAQTLLVAQAVLIGVSVLVVSRLAVRHAGPWAGAMLAVAYGISFGISAAVQSDFHEVAFGAPLLALAGSAYLDRRWNAVVGWSLPLLLVKEDMGATVLVIGLVLMLAGERRRGTLLAAAGVVSAALVVLVVLPSVNPGGVYDYASSVGGDRGVVATLLDEPGRKALTVLVTLAVTGLAALGSPWVLLVLPTFAWRFVGDNPYYWGTDWHYSLLLMPIVFVAAVDTMRRYPPVRWTAVPALVVSLALLPSTPLWALTRGETYEVPDRAAVAQRVVDMVPDGASVVTDIGVITHLATDHDVYWLGTVGTAPLPDGEPEYVLLDQWAGVGSPPDARTWAEQTFGGTWVTVWDADGYQLARRA</sequence>
<evidence type="ECO:0000256" key="1">
    <source>
        <dbReference type="SAM" id="Phobius"/>
    </source>
</evidence>
<dbReference type="InterPro" id="IPR018650">
    <property type="entry name" value="STSV1_Orf64"/>
</dbReference>
<dbReference type="EMBL" id="CP011502">
    <property type="protein sequence ID" value="ALX05516.1"/>
    <property type="molecule type" value="Genomic_DNA"/>
</dbReference>
<feature type="transmembrane region" description="Helical" evidence="1">
    <location>
        <begin position="110"/>
        <end position="128"/>
    </location>
</feature>
<dbReference type="KEGG" id="aer:AERYTH_12820"/>
<dbReference type="STRING" id="2041.AERYTH_12820"/>
<organism evidence="2 3">
    <name type="scientific">Aeromicrobium erythreum</name>
    <dbReference type="NCBI Taxonomy" id="2041"/>
    <lineage>
        <taxon>Bacteria</taxon>
        <taxon>Bacillati</taxon>
        <taxon>Actinomycetota</taxon>
        <taxon>Actinomycetes</taxon>
        <taxon>Propionibacteriales</taxon>
        <taxon>Nocardioidaceae</taxon>
        <taxon>Aeromicrobium</taxon>
    </lineage>
</organism>
<feature type="transmembrane region" description="Helical" evidence="1">
    <location>
        <begin position="171"/>
        <end position="186"/>
    </location>
</feature>
<feature type="transmembrane region" description="Helical" evidence="1">
    <location>
        <begin position="83"/>
        <end position="103"/>
    </location>
</feature>
<proteinExistence type="predicted"/>
<evidence type="ECO:0008006" key="4">
    <source>
        <dbReference type="Google" id="ProtNLM"/>
    </source>
</evidence>
<evidence type="ECO:0000313" key="2">
    <source>
        <dbReference type="EMBL" id="ALX05516.1"/>
    </source>
</evidence>
<dbReference type="Pfam" id="PF09852">
    <property type="entry name" value="DUF2079"/>
    <property type="match status" value="1"/>
</dbReference>